<dbReference type="AlphaFoldDB" id="A0A128XDU8"/>
<dbReference type="eggNOG" id="COG2067">
    <property type="taxonomic scope" value="Bacteria"/>
</dbReference>
<keyword evidence="7" id="KW-0998">Cell outer membrane</keyword>
<reference evidence="9 10" key="2">
    <citation type="submission" date="2018-06" db="EMBL/GenBank/DDBJ databases">
        <authorList>
            <consortium name="Pathogen Informatics"/>
            <person name="Doyle S."/>
        </authorList>
    </citation>
    <scope>NUCLEOTIDE SEQUENCE [LARGE SCALE GENOMIC DNA]</scope>
    <source>
        <strain evidence="9 10">NCTC12000</strain>
    </source>
</reference>
<dbReference type="SUPFAM" id="SSF56935">
    <property type="entry name" value="Porins"/>
    <property type="match status" value="1"/>
</dbReference>
<dbReference type="Pfam" id="PF03349">
    <property type="entry name" value="Toluene_X"/>
    <property type="match status" value="1"/>
</dbReference>
<sequence>MNWDVIKRKECGVKIRHKPLRTLVSTAVLGVLATGTLNAGGFSLYTEGAGYTTGNFAAGVAAEAADASTGWYNPAGLVLIRDQQAVFAGVGVFPTAKLSGVSTYSTINPPPFPSFVYSEVFNNINGAEDAFVPSFHYALPLGENATFGLSVVSPFGLATDWGPDSPVRYQATFTELITTNISPEIGGRLTEHVALGAGLDLQYARVKYNRILGVPNILNVLPPFNPMLADSLTYNKGHSFGVGFHVGVLGMFNDNHTRLGANYQSSMRHEFYGYSRLTGPLASPGNILAPFLFPAPGIFQSDDLFSNSIDFPDVVTISAYHDVNDKLALLGSLVYTAWSSYKTVQLSNAAAGRPADNGNVSQAKAISISPQNYNDTLRVAIGANYHVNDKLMLRVGGGYDPTPTNNIDRDVRLPDTDRWALSAGAHYQATNNIGLDIGYTHLFTSSDPVINRTDAFTATTRYNVTASGTAGANLVGVQATWTIDKEPPAPTK</sequence>
<dbReference type="Proteomes" id="UP000254631">
    <property type="component" value="Unassembled WGS sequence"/>
</dbReference>
<dbReference type="GO" id="GO:0009279">
    <property type="term" value="C:cell outer membrane"/>
    <property type="evidence" value="ECO:0007669"/>
    <property type="project" value="UniProtKB-SubCell"/>
</dbReference>
<evidence type="ECO:0000256" key="2">
    <source>
        <dbReference type="ARBA" id="ARBA00008163"/>
    </source>
</evidence>
<dbReference type="PANTHER" id="PTHR35093">
    <property type="entry name" value="OUTER MEMBRANE PROTEIN NMB0088-RELATED"/>
    <property type="match status" value="1"/>
</dbReference>
<evidence type="ECO:0000256" key="6">
    <source>
        <dbReference type="ARBA" id="ARBA00023136"/>
    </source>
</evidence>
<keyword evidence="4" id="KW-0812">Transmembrane</keyword>
<reference evidence="8" key="3">
    <citation type="submission" date="2019-10" db="EMBL/GenBank/DDBJ databases">
        <authorList>
            <consortium name="NCBI Pathogen Detection Project"/>
        </authorList>
    </citation>
    <scope>NUCLEOTIDE SEQUENCE</scope>
    <source>
        <strain evidence="8">AZ00058701</strain>
    </source>
</reference>
<evidence type="ECO:0000313" key="10">
    <source>
        <dbReference type="Proteomes" id="UP000254631"/>
    </source>
</evidence>
<comment type="subcellular location">
    <subcellularLocation>
        <location evidence="1">Cell outer membrane</location>
        <topology evidence="1">Multi-pass membrane protein</topology>
    </subcellularLocation>
</comment>
<accession>A0A128XDU8</accession>
<evidence type="ECO:0000313" key="11">
    <source>
        <dbReference type="Proteomes" id="UP000866496"/>
    </source>
</evidence>
<keyword evidence="5" id="KW-0732">Signal</keyword>
<evidence type="ECO:0000313" key="9">
    <source>
        <dbReference type="EMBL" id="STX79952.1"/>
    </source>
</evidence>
<name>A0A128XDU8_LEGPN</name>
<keyword evidence="6" id="KW-0472">Membrane</keyword>
<evidence type="ECO:0000256" key="3">
    <source>
        <dbReference type="ARBA" id="ARBA00022452"/>
    </source>
</evidence>
<evidence type="ECO:0000313" key="8">
    <source>
        <dbReference type="EMBL" id="HAU1880160.1"/>
    </source>
</evidence>
<organism evidence="8 11">
    <name type="scientific">Legionella pneumophila</name>
    <dbReference type="NCBI Taxonomy" id="446"/>
    <lineage>
        <taxon>Bacteria</taxon>
        <taxon>Pseudomonadati</taxon>
        <taxon>Pseudomonadota</taxon>
        <taxon>Gammaproteobacteria</taxon>
        <taxon>Legionellales</taxon>
        <taxon>Legionellaceae</taxon>
        <taxon>Legionella</taxon>
    </lineage>
</organism>
<protein>
    <submittedName>
        <fullName evidence="8 9">Transporter</fullName>
    </submittedName>
</protein>
<evidence type="ECO:0000256" key="4">
    <source>
        <dbReference type="ARBA" id="ARBA00022692"/>
    </source>
</evidence>
<dbReference type="GO" id="GO:0015483">
    <property type="term" value="F:long-chain fatty acid transporting porin activity"/>
    <property type="evidence" value="ECO:0007669"/>
    <property type="project" value="TreeGrafter"/>
</dbReference>
<proteinExistence type="inferred from homology"/>
<dbReference type="Proteomes" id="UP000866496">
    <property type="component" value="Unassembled WGS sequence"/>
</dbReference>
<dbReference type="Gene3D" id="2.40.160.60">
    <property type="entry name" value="Outer membrane protein transport protein (OMPP1/FadL/TodX)"/>
    <property type="match status" value="1"/>
</dbReference>
<keyword evidence="3" id="KW-1134">Transmembrane beta strand</keyword>
<evidence type="ECO:0000256" key="5">
    <source>
        <dbReference type="ARBA" id="ARBA00022729"/>
    </source>
</evidence>
<reference evidence="8" key="1">
    <citation type="journal article" date="2018" name="Genome Biol.">
        <title>SKESA: strategic k-mer extension for scrupulous assemblies.</title>
        <authorList>
            <person name="Souvorov A."/>
            <person name="Agarwala R."/>
            <person name="Lipman D.J."/>
        </authorList>
    </citation>
    <scope>NUCLEOTIDE SEQUENCE</scope>
    <source>
        <strain evidence="8">AZ00058701</strain>
    </source>
</reference>
<gene>
    <name evidence="8" type="ORF">JBJ86_07890</name>
    <name evidence="9" type="ORF">NCTC12000_01950</name>
</gene>
<dbReference type="EMBL" id="UGOL01000001">
    <property type="protein sequence ID" value="STX79952.1"/>
    <property type="molecule type" value="Genomic_DNA"/>
</dbReference>
<evidence type="ECO:0000256" key="7">
    <source>
        <dbReference type="ARBA" id="ARBA00023237"/>
    </source>
</evidence>
<dbReference type="EMBL" id="DACWHX010000008">
    <property type="protein sequence ID" value="HAU1880160.1"/>
    <property type="molecule type" value="Genomic_DNA"/>
</dbReference>
<evidence type="ECO:0000256" key="1">
    <source>
        <dbReference type="ARBA" id="ARBA00004571"/>
    </source>
</evidence>
<comment type="similarity">
    <text evidence="2">Belongs to the OmpP1/FadL family.</text>
</comment>
<dbReference type="PANTHER" id="PTHR35093:SF8">
    <property type="entry name" value="OUTER MEMBRANE PROTEIN NMB0088-RELATED"/>
    <property type="match status" value="1"/>
</dbReference>
<dbReference type="InterPro" id="IPR005017">
    <property type="entry name" value="OMPP1/FadL/TodX"/>
</dbReference>